<feature type="domain" description="N-acetyltransferase" evidence="1">
    <location>
        <begin position="7"/>
        <end position="129"/>
    </location>
</feature>
<dbReference type="Gene3D" id="3.40.630.30">
    <property type="match status" value="1"/>
</dbReference>
<sequence>MVFETERLVVRKFNNEDIDLIYDINNDPECIKFNGWDSMSYEDCQDVLRNWIEEYSTFALTGAFCVESKNEISKVGMAFIVEKDKHGEFEIGFRLRRVHWDKGYAKEITFGFINYSRNKINANSLIEEIYRETSSN</sequence>
<dbReference type="PANTHER" id="PTHR43792">
    <property type="entry name" value="GNAT FAMILY, PUTATIVE (AFU_ORTHOLOGUE AFUA_3G00765)-RELATED-RELATED"/>
    <property type="match status" value="1"/>
</dbReference>
<reference evidence="2 3" key="1">
    <citation type="submission" date="2020-02" db="EMBL/GenBank/DDBJ databases">
        <title>Genome assembly of a novel Clostridium senegalense strain.</title>
        <authorList>
            <person name="Gupta T.B."/>
            <person name="Jauregui R."/>
            <person name="Maclean P."/>
            <person name="Nawarathana A."/>
            <person name="Brightwell G."/>
        </authorList>
    </citation>
    <scope>NUCLEOTIDE SEQUENCE [LARGE SCALE GENOMIC DNA]</scope>
    <source>
        <strain evidence="2 3">AGRFS4</strain>
    </source>
</reference>
<dbReference type="RefSeq" id="WP_199869812.1">
    <property type="nucleotide sequence ID" value="NZ_JAAGPU010000013.1"/>
</dbReference>
<dbReference type="InterPro" id="IPR016181">
    <property type="entry name" value="Acyl_CoA_acyltransferase"/>
</dbReference>
<accession>A0A6M0H2T3</accession>
<proteinExistence type="predicted"/>
<evidence type="ECO:0000313" key="2">
    <source>
        <dbReference type="EMBL" id="NEU04847.1"/>
    </source>
</evidence>
<dbReference type="InterPro" id="IPR051531">
    <property type="entry name" value="N-acetyltransferase"/>
</dbReference>
<gene>
    <name evidence="2" type="ORF">G3M99_08270</name>
</gene>
<dbReference type="Proteomes" id="UP000481872">
    <property type="component" value="Unassembled WGS sequence"/>
</dbReference>
<dbReference type="GO" id="GO:0016747">
    <property type="term" value="F:acyltransferase activity, transferring groups other than amino-acyl groups"/>
    <property type="evidence" value="ECO:0007669"/>
    <property type="project" value="InterPro"/>
</dbReference>
<evidence type="ECO:0000259" key="1">
    <source>
        <dbReference type="Pfam" id="PF13302"/>
    </source>
</evidence>
<dbReference type="AlphaFoldDB" id="A0A6M0H2T3"/>
<dbReference type="InterPro" id="IPR000182">
    <property type="entry name" value="GNAT_dom"/>
</dbReference>
<dbReference type="SUPFAM" id="SSF55729">
    <property type="entry name" value="Acyl-CoA N-acyltransferases (Nat)"/>
    <property type="match status" value="1"/>
</dbReference>
<organism evidence="2 3">
    <name type="scientific">Clostridium senegalense</name>
    <dbReference type="NCBI Taxonomy" id="1465809"/>
    <lineage>
        <taxon>Bacteria</taxon>
        <taxon>Bacillati</taxon>
        <taxon>Bacillota</taxon>
        <taxon>Clostridia</taxon>
        <taxon>Eubacteriales</taxon>
        <taxon>Clostridiaceae</taxon>
        <taxon>Clostridium</taxon>
    </lineage>
</organism>
<dbReference type="Pfam" id="PF13302">
    <property type="entry name" value="Acetyltransf_3"/>
    <property type="match status" value="1"/>
</dbReference>
<keyword evidence="3" id="KW-1185">Reference proteome</keyword>
<protein>
    <submittedName>
        <fullName evidence="2">GNAT family N-acetyltransferase</fullName>
    </submittedName>
</protein>
<keyword evidence="2" id="KW-0808">Transferase</keyword>
<evidence type="ECO:0000313" key="3">
    <source>
        <dbReference type="Proteomes" id="UP000481872"/>
    </source>
</evidence>
<dbReference type="PANTHER" id="PTHR43792:SF1">
    <property type="entry name" value="N-ACETYLTRANSFERASE DOMAIN-CONTAINING PROTEIN"/>
    <property type="match status" value="1"/>
</dbReference>
<name>A0A6M0H2T3_9CLOT</name>
<comment type="caution">
    <text evidence="2">The sequence shown here is derived from an EMBL/GenBank/DDBJ whole genome shotgun (WGS) entry which is preliminary data.</text>
</comment>
<dbReference type="EMBL" id="JAAGPU010000013">
    <property type="protein sequence ID" value="NEU04847.1"/>
    <property type="molecule type" value="Genomic_DNA"/>
</dbReference>